<comment type="caution">
    <text evidence="3">The sequence shown here is derived from an EMBL/GenBank/DDBJ whole genome shotgun (WGS) entry which is preliminary data.</text>
</comment>
<reference evidence="3 4" key="1">
    <citation type="journal article" date="2024" name="Science">
        <title>Giant polyketide synthase enzymes in the biosynthesis of giant marine polyether toxins.</title>
        <authorList>
            <person name="Fallon T.R."/>
            <person name="Shende V.V."/>
            <person name="Wierzbicki I.H."/>
            <person name="Pendleton A.L."/>
            <person name="Watervoot N.F."/>
            <person name="Auber R.P."/>
            <person name="Gonzalez D.J."/>
            <person name="Wisecaver J.H."/>
            <person name="Moore B.S."/>
        </authorList>
    </citation>
    <scope>NUCLEOTIDE SEQUENCE [LARGE SCALE GENOMIC DNA]</scope>
    <source>
        <strain evidence="3 4">12B1</strain>
    </source>
</reference>
<dbReference type="AlphaFoldDB" id="A0AB34IUQ4"/>
<evidence type="ECO:0000313" key="3">
    <source>
        <dbReference type="EMBL" id="KAL1507670.1"/>
    </source>
</evidence>
<evidence type="ECO:0000256" key="2">
    <source>
        <dbReference type="SAM" id="Phobius"/>
    </source>
</evidence>
<feature type="transmembrane region" description="Helical" evidence="2">
    <location>
        <begin position="194"/>
        <end position="215"/>
    </location>
</feature>
<feature type="compositionally biased region" description="Basic and acidic residues" evidence="1">
    <location>
        <begin position="62"/>
        <end position="75"/>
    </location>
</feature>
<evidence type="ECO:0000256" key="1">
    <source>
        <dbReference type="SAM" id="MobiDB-lite"/>
    </source>
</evidence>
<accession>A0AB34IUQ4</accession>
<dbReference type="Proteomes" id="UP001515480">
    <property type="component" value="Unassembled WGS sequence"/>
</dbReference>
<evidence type="ECO:0000313" key="4">
    <source>
        <dbReference type="Proteomes" id="UP001515480"/>
    </source>
</evidence>
<feature type="transmembrane region" description="Helical" evidence="2">
    <location>
        <begin position="372"/>
        <end position="395"/>
    </location>
</feature>
<feature type="transmembrane region" description="Helical" evidence="2">
    <location>
        <begin position="245"/>
        <end position="265"/>
    </location>
</feature>
<keyword evidence="2" id="KW-0472">Membrane</keyword>
<proteinExistence type="predicted"/>
<keyword evidence="4" id="KW-1185">Reference proteome</keyword>
<keyword evidence="2" id="KW-1133">Transmembrane helix</keyword>
<evidence type="ECO:0008006" key="5">
    <source>
        <dbReference type="Google" id="ProtNLM"/>
    </source>
</evidence>
<feature type="region of interest" description="Disordered" evidence="1">
    <location>
        <begin position="1"/>
        <end position="101"/>
    </location>
</feature>
<protein>
    <recommendedName>
        <fullName evidence="5">Dolichol kinase</fullName>
    </recommendedName>
</protein>
<sequence length="421" mass="44310">MRRYQTTSTIRPVATAVLSLPSGRAGDSAGAEERRGGKQSASGSEPRVHPEAVTAEAPAGSERARPGRAAGERFAMESPPSRASELAPAHAGEASEDADDTPLRMLTKASSVKVELVNWSRGARPTQAALLLLTAGLVWWSLSSSDWLHGRDAAHALVDVGLRRVDVERNGTRAVWAQCAIDGAVCPAALAGTVAFALSSASLLVAALLALSLVLEALDERELLSAVRAALPPALAPDRLAVLPLLGWAVLYCLLFVALLVYSFCAPSDLGGSEARLGAGYGRLRLALLLVLCAGVVHLTLVQRIGEDHAIELLDMLKGHWDGMSLTKKGCQVVLAVALLLELLLWVERAEWGVLVLLYGLWAQHSFSPRHLAAFTCVLGLSICTDLLALVGAAMSAFAKVLASSVLLCKVVAFAGVVAQY</sequence>
<organism evidence="3 4">
    <name type="scientific">Prymnesium parvum</name>
    <name type="common">Toxic golden alga</name>
    <dbReference type="NCBI Taxonomy" id="97485"/>
    <lineage>
        <taxon>Eukaryota</taxon>
        <taxon>Haptista</taxon>
        <taxon>Haptophyta</taxon>
        <taxon>Prymnesiophyceae</taxon>
        <taxon>Prymnesiales</taxon>
        <taxon>Prymnesiaceae</taxon>
        <taxon>Prymnesium</taxon>
    </lineage>
</organism>
<feature type="transmembrane region" description="Helical" evidence="2">
    <location>
        <begin position="401"/>
        <end position="419"/>
    </location>
</feature>
<name>A0AB34IUQ4_PRYPA</name>
<dbReference type="EMBL" id="JBGBPQ010000017">
    <property type="protein sequence ID" value="KAL1507670.1"/>
    <property type="molecule type" value="Genomic_DNA"/>
</dbReference>
<keyword evidence="2" id="KW-0812">Transmembrane</keyword>
<feature type="transmembrane region" description="Helical" evidence="2">
    <location>
        <begin position="286"/>
        <end position="306"/>
    </location>
</feature>
<feature type="compositionally biased region" description="Polar residues" evidence="1">
    <location>
        <begin position="1"/>
        <end position="10"/>
    </location>
</feature>
<gene>
    <name evidence="3" type="ORF">AB1Y20_007286</name>
</gene>